<organism evidence="2 3">
    <name type="scientific">Hornefia butyriciproducens</name>
    <dbReference type="NCBI Taxonomy" id="2652293"/>
    <lineage>
        <taxon>Bacteria</taxon>
        <taxon>Bacillati</taxon>
        <taxon>Bacillota</taxon>
        <taxon>Clostridia</taxon>
        <taxon>Peptostreptococcales</taxon>
        <taxon>Anaerovoracaceae</taxon>
        <taxon>Hornefia</taxon>
    </lineage>
</organism>
<evidence type="ECO:0000313" key="2">
    <source>
        <dbReference type="EMBL" id="MST52183.1"/>
    </source>
</evidence>
<dbReference type="RefSeq" id="WP_154574598.1">
    <property type="nucleotide sequence ID" value="NZ_JAQXGS010000108.1"/>
</dbReference>
<gene>
    <name evidence="2" type="ORF">FYJ64_07655</name>
</gene>
<evidence type="ECO:0000313" key="3">
    <source>
        <dbReference type="Proteomes" id="UP000474676"/>
    </source>
</evidence>
<dbReference type="Proteomes" id="UP000474676">
    <property type="component" value="Unassembled WGS sequence"/>
</dbReference>
<keyword evidence="1" id="KW-1133">Transmembrane helix</keyword>
<feature type="transmembrane region" description="Helical" evidence="1">
    <location>
        <begin position="20"/>
        <end position="46"/>
    </location>
</feature>
<evidence type="ECO:0000256" key="1">
    <source>
        <dbReference type="SAM" id="Phobius"/>
    </source>
</evidence>
<comment type="caution">
    <text evidence="2">The sequence shown here is derived from an EMBL/GenBank/DDBJ whole genome shotgun (WGS) entry which is preliminary data.</text>
</comment>
<reference evidence="2 3" key="1">
    <citation type="submission" date="2019-08" db="EMBL/GenBank/DDBJ databases">
        <title>In-depth cultivation of the pig gut microbiome towards novel bacterial diversity and tailored functional studies.</title>
        <authorList>
            <person name="Wylensek D."/>
            <person name="Hitch T.C.A."/>
            <person name="Clavel T."/>
        </authorList>
    </citation>
    <scope>NUCLEOTIDE SEQUENCE [LARGE SCALE GENOMIC DNA]</scope>
    <source>
        <strain evidence="2 3">WCA-MUC-591-APC-3H</strain>
    </source>
</reference>
<name>A0A6L5Y6H0_9FIRM</name>
<dbReference type="AlphaFoldDB" id="A0A6L5Y6H0"/>
<keyword evidence="3" id="KW-1185">Reference proteome</keyword>
<keyword evidence="1" id="KW-0812">Transmembrane</keyword>
<dbReference type="InterPro" id="IPR009706">
    <property type="entry name" value="DUF1287"/>
</dbReference>
<sequence>MARGKRQKKRKRYRLKPRFFVITATLLLILFLLLFRVITLMLPLFVDPEEETAQAQAADHGCTYQQGIRIMIGAKGYINTGLTYSDRYYSGGYPPERIGVCTDVVWRGLTGLDVTLKELVDQDIASNFQAYSQVIASADPSIDFRLVPVLRVYFDRHCVRLSDDPFNLLAWQPGDFVVYDDQHVAVVSAMRSFLGYPYIIQHGKDPAGDEDRLFNDSGLKLTGHYRWPKTIVMGSN</sequence>
<dbReference type="Pfam" id="PF06940">
    <property type="entry name" value="DUF1287"/>
    <property type="match status" value="1"/>
</dbReference>
<protein>
    <submittedName>
        <fullName evidence="2">DUF1287 domain-containing protein</fullName>
    </submittedName>
</protein>
<accession>A0A6L5Y6H0</accession>
<proteinExistence type="predicted"/>
<dbReference type="EMBL" id="VUMZ01000006">
    <property type="protein sequence ID" value="MST52183.1"/>
    <property type="molecule type" value="Genomic_DNA"/>
</dbReference>
<dbReference type="GeneID" id="303115198"/>
<keyword evidence="1" id="KW-0472">Membrane</keyword>